<protein>
    <recommendedName>
        <fullName evidence="4">YihY family inner membrane protein</fullName>
    </recommendedName>
</protein>
<organism evidence="2 3">
    <name type="scientific">Rudaeicoccus suwonensis</name>
    <dbReference type="NCBI Taxonomy" id="657409"/>
    <lineage>
        <taxon>Bacteria</taxon>
        <taxon>Bacillati</taxon>
        <taxon>Actinomycetota</taxon>
        <taxon>Actinomycetes</taxon>
        <taxon>Micrococcales</taxon>
        <taxon>Dermacoccaceae</taxon>
        <taxon>Rudaeicoccus</taxon>
    </lineage>
</organism>
<gene>
    <name evidence="2" type="ORF">BKA23_2561</name>
</gene>
<sequence>MAGVSQNSIVARVRSAGERVRHTLPAHAWRRSQQFDIGTLTLALSAQQVLCTGPLFVAISAVMRRYRSGSVIQTLNDVLGLSGESAREVAELFRTTGRPSMWDLVVGVILCFVFMTGVAATTQRILETVWRQSRASLVQWWRQLLWATVFLPVLGGGMWLSHAARYWHMSNFWVVTLLSLGTGVGATLFYWWTQHVLLLGQISWRRLLPGSVMIGVMLLIETALAQYIVPGQVIEGVADYGLIGATFVLSVWVMVLSTIVVLGMFLGAVWDEYRSFRASNHGASAPLID</sequence>
<evidence type="ECO:0000256" key="1">
    <source>
        <dbReference type="SAM" id="Phobius"/>
    </source>
</evidence>
<dbReference type="EMBL" id="VIVQ01000002">
    <property type="protein sequence ID" value="TWE10208.1"/>
    <property type="molecule type" value="Genomic_DNA"/>
</dbReference>
<feature type="transmembrane region" description="Helical" evidence="1">
    <location>
        <begin position="212"/>
        <end position="229"/>
    </location>
</feature>
<reference evidence="2 3" key="1">
    <citation type="submission" date="2019-06" db="EMBL/GenBank/DDBJ databases">
        <title>Sequencing the genomes of 1000 actinobacteria strains.</title>
        <authorList>
            <person name="Klenk H.-P."/>
        </authorList>
    </citation>
    <scope>NUCLEOTIDE SEQUENCE [LARGE SCALE GENOMIC DNA]</scope>
    <source>
        <strain evidence="2 3">DSM 19560</strain>
    </source>
</reference>
<name>A0A561E3M0_9MICO</name>
<feature type="transmembrane region" description="Helical" evidence="1">
    <location>
        <begin position="101"/>
        <end position="120"/>
    </location>
</feature>
<keyword evidence="1" id="KW-0472">Membrane</keyword>
<keyword evidence="1" id="KW-0812">Transmembrane</keyword>
<feature type="transmembrane region" description="Helical" evidence="1">
    <location>
        <begin position="241"/>
        <end position="270"/>
    </location>
</feature>
<dbReference type="Proteomes" id="UP000318297">
    <property type="component" value="Unassembled WGS sequence"/>
</dbReference>
<keyword evidence="1" id="KW-1133">Transmembrane helix</keyword>
<comment type="caution">
    <text evidence="2">The sequence shown here is derived from an EMBL/GenBank/DDBJ whole genome shotgun (WGS) entry which is preliminary data.</text>
</comment>
<evidence type="ECO:0000313" key="2">
    <source>
        <dbReference type="EMBL" id="TWE10208.1"/>
    </source>
</evidence>
<evidence type="ECO:0000313" key="3">
    <source>
        <dbReference type="Proteomes" id="UP000318297"/>
    </source>
</evidence>
<keyword evidence="3" id="KW-1185">Reference proteome</keyword>
<proteinExistence type="predicted"/>
<feature type="transmembrane region" description="Helical" evidence="1">
    <location>
        <begin position="140"/>
        <end position="160"/>
    </location>
</feature>
<dbReference type="AlphaFoldDB" id="A0A561E3M0"/>
<accession>A0A561E3M0</accession>
<feature type="transmembrane region" description="Helical" evidence="1">
    <location>
        <begin position="172"/>
        <end position="192"/>
    </location>
</feature>
<evidence type="ECO:0008006" key="4">
    <source>
        <dbReference type="Google" id="ProtNLM"/>
    </source>
</evidence>